<sequence length="214" mass="23586">MRSAELQEKKKFVPIGNGVSSKSSEGEGVLVSSGPSLMNPIKYQPTIQIECPEKDKMQDQVVQVMKNDGKILEYKAPIQVHQVLAQFSGHSISVSSPPLLRRLHPNTKLLAGHLYYLVSPPSSSSKSPKKKVRFADPQAQEESSHDEASALRVKLVITKHQLQDMLQKGGISVNSILSLVQTQNKVIDGADLCHKTDDGFDKWKPALQTIPELI</sequence>
<dbReference type="EMBL" id="JAAIUW010000008">
    <property type="protein sequence ID" value="KAF7818792.1"/>
    <property type="molecule type" value="Genomic_DNA"/>
</dbReference>
<dbReference type="Proteomes" id="UP000634136">
    <property type="component" value="Unassembled WGS sequence"/>
</dbReference>
<dbReference type="PANTHER" id="PTHR33148:SF46">
    <property type="entry name" value="EMB|CAB85509.1"/>
    <property type="match status" value="1"/>
</dbReference>
<dbReference type="PANTHER" id="PTHR33148">
    <property type="entry name" value="PLASTID MOVEMENT IMPAIRED PROTEIN-RELATED"/>
    <property type="match status" value="1"/>
</dbReference>
<keyword evidence="3" id="KW-1185">Reference proteome</keyword>
<accession>A0A834TD86</accession>
<protein>
    <submittedName>
        <fullName evidence="2">Uncharacterized protein</fullName>
    </submittedName>
</protein>
<organism evidence="2 3">
    <name type="scientific">Senna tora</name>
    <dbReference type="NCBI Taxonomy" id="362788"/>
    <lineage>
        <taxon>Eukaryota</taxon>
        <taxon>Viridiplantae</taxon>
        <taxon>Streptophyta</taxon>
        <taxon>Embryophyta</taxon>
        <taxon>Tracheophyta</taxon>
        <taxon>Spermatophyta</taxon>
        <taxon>Magnoliopsida</taxon>
        <taxon>eudicotyledons</taxon>
        <taxon>Gunneridae</taxon>
        <taxon>Pentapetalae</taxon>
        <taxon>rosids</taxon>
        <taxon>fabids</taxon>
        <taxon>Fabales</taxon>
        <taxon>Fabaceae</taxon>
        <taxon>Caesalpinioideae</taxon>
        <taxon>Cassia clade</taxon>
        <taxon>Senna</taxon>
    </lineage>
</organism>
<name>A0A834TD86_9FABA</name>
<gene>
    <name evidence="2" type="ORF">G2W53_024247</name>
</gene>
<comment type="caution">
    <text evidence="2">The sequence shown here is derived from an EMBL/GenBank/DDBJ whole genome shotgun (WGS) entry which is preliminary data.</text>
</comment>
<evidence type="ECO:0000256" key="1">
    <source>
        <dbReference type="SAM" id="MobiDB-lite"/>
    </source>
</evidence>
<dbReference type="OrthoDB" id="1688863at2759"/>
<feature type="region of interest" description="Disordered" evidence="1">
    <location>
        <begin position="120"/>
        <end position="146"/>
    </location>
</feature>
<proteinExistence type="predicted"/>
<evidence type="ECO:0000313" key="2">
    <source>
        <dbReference type="EMBL" id="KAF7818792.1"/>
    </source>
</evidence>
<dbReference type="InterPro" id="IPR025322">
    <property type="entry name" value="PADRE_dom"/>
</dbReference>
<dbReference type="AlphaFoldDB" id="A0A834TD86"/>
<evidence type="ECO:0000313" key="3">
    <source>
        <dbReference type="Proteomes" id="UP000634136"/>
    </source>
</evidence>
<reference evidence="2" key="1">
    <citation type="submission" date="2020-09" db="EMBL/GenBank/DDBJ databases">
        <title>Genome-Enabled Discovery of Anthraquinone Biosynthesis in Senna tora.</title>
        <authorList>
            <person name="Kang S.-H."/>
            <person name="Pandey R.P."/>
            <person name="Lee C.-M."/>
            <person name="Sim J.-S."/>
            <person name="Jeong J.-T."/>
            <person name="Choi B.-S."/>
            <person name="Jung M."/>
            <person name="Ginzburg D."/>
            <person name="Zhao K."/>
            <person name="Won S.Y."/>
            <person name="Oh T.-J."/>
            <person name="Yu Y."/>
            <person name="Kim N.-H."/>
            <person name="Lee O.R."/>
            <person name="Lee T.-H."/>
            <person name="Bashyal P."/>
            <person name="Kim T.-S."/>
            <person name="Lee W.-H."/>
            <person name="Kawkins C."/>
            <person name="Kim C.-K."/>
            <person name="Kim J.S."/>
            <person name="Ahn B.O."/>
            <person name="Rhee S.Y."/>
            <person name="Sohng J.K."/>
        </authorList>
    </citation>
    <scope>NUCLEOTIDE SEQUENCE</scope>
    <source>
        <tissue evidence="2">Leaf</tissue>
    </source>
</reference>
<dbReference type="Pfam" id="PF14009">
    <property type="entry name" value="PADRE"/>
    <property type="match status" value="1"/>
</dbReference>